<sequence length="134" mass="15444">MRKYVAILKDKKKGELTKELLHKHVGHLQRLTKDRRLFLCGPFKDNDSAMQILICKTIDEAIRLVETDPFIKEGYYATYEVNELMEANEDNNWLMDIPVTEENGTVGNEGTLQQTSEMLNTISSNYILNHLLGK</sequence>
<dbReference type="PANTHER" id="PTHR37828">
    <property type="entry name" value="GSR2449 PROTEIN"/>
    <property type="match status" value="1"/>
</dbReference>
<protein>
    <recommendedName>
        <fullName evidence="2">YCII-related domain-containing protein</fullName>
    </recommendedName>
</protein>
<dbReference type="InterPro" id="IPR011008">
    <property type="entry name" value="Dimeric_a/b-barrel"/>
</dbReference>
<keyword evidence="4" id="KW-1185">Reference proteome</keyword>
<dbReference type="EMBL" id="BORP01000002">
    <property type="protein sequence ID" value="GIO26650.1"/>
    <property type="molecule type" value="Genomic_DNA"/>
</dbReference>
<comment type="caution">
    <text evidence="3">The sequence shown here is derived from an EMBL/GenBank/DDBJ whole genome shotgun (WGS) entry which is preliminary data.</text>
</comment>
<dbReference type="Pfam" id="PF03795">
    <property type="entry name" value="YCII"/>
    <property type="match status" value="1"/>
</dbReference>
<dbReference type="RefSeq" id="WP_212920165.1">
    <property type="nucleotide sequence ID" value="NZ_BORP01000002.1"/>
</dbReference>
<reference evidence="3" key="1">
    <citation type="submission" date="2021-03" db="EMBL/GenBank/DDBJ databases">
        <title>Antimicrobial resistance genes in bacteria isolated from Japanese honey, and their potential for conferring macrolide and lincosamide resistance in the American foulbrood pathogen Paenibacillus larvae.</title>
        <authorList>
            <person name="Okamoto M."/>
            <person name="Kumagai M."/>
            <person name="Kanamori H."/>
            <person name="Takamatsu D."/>
        </authorList>
    </citation>
    <scope>NUCLEOTIDE SEQUENCE</scope>
    <source>
        <strain evidence="3">J43TS3</strain>
    </source>
</reference>
<evidence type="ECO:0000259" key="2">
    <source>
        <dbReference type="Pfam" id="PF03795"/>
    </source>
</evidence>
<evidence type="ECO:0000313" key="3">
    <source>
        <dbReference type="EMBL" id="GIO26650.1"/>
    </source>
</evidence>
<evidence type="ECO:0000256" key="1">
    <source>
        <dbReference type="ARBA" id="ARBA00007689"/>
    </source>
</evidence>
<proteinExistence type="inferred from homology"/>
<comment type="similarity">
    <text evidence="1">Belongs to the YciI family.</text>
</comment>
<dbReference type="AlphaFoldDB" id="A0A920C5E8"/>
<feature type="domain" description="YCII-related" evidence="2">
    <location>
        <begin position="4"/>
        <end position="83"/>
    </location>
</feature>
<dbReference type="PANTHER" id="PTHR37828:SF1">
    <property type="entry name" value="YCII-RELATED DOMAIN-CONTAINING PROTEIN"/>
    <property type="match status" value="1"/>
</dbReference>
<evidence type="ECO:0000313" key="4">
    <source>
        <dbReference type="Proteomes" id="UP000676917"/>
    </source>
</evidence>
<name>A0A920C5E8_9BACI</name>
<dbReference type="Proteomes" id="UP000676917">
    <property type="component" value="Unassembled WGS sequence"/>
</dbReference>
<organism evidence="3 4">
    <name type="scientific">Ornithinibacillus bavariensis</name>
    <dbReference type="NCBI Taxonomy" id="545502"/>
    <lineage>
        <taxon>Bacteria</taxon>
        <taxon>Bacillati</taxon>
        <taxon>Bacillota</taxon>
        <taxon>Bacilli</taxon>
        <taxon>Bacillales</taxon>
        <taxon>Bacillaceae</taxon>
        <taxon>Ornithinibacillus</taxon>
    </lineage>
</organism>
<dbReference type="InterPro" id="IPR005545">
    <property type="entry name" value="YCII"/>
</dbReference>
<accession>A0A920C5E8</accession>
<gene>
    <name evidence="3" type="ORF">J43TS3_12610</name>
</gene>
<dbReference type="SUPFAM" id="SSF54909">
    <property type="entry name" value="Dimeric alpha+beta barrel"/>
    <property type="match status" value="1"/>
</dbReference>
<dbReference type="Gene3D" id="3.30.70.1060">
    <property type="entry name" value="Dimeric alpha+beta barrel"/>
    <property type="match status" value="1"/>
</dbReference>